<dbReference type="GO" id="GO:0003700">
    <property type="term" value="F:DNA-binding transcription factor activity"/>
    <property type="evidence" value="ECO:0007669"/>
    <property type="project" value="InterPro"/>
</dbReference>
<keyword evidence="1" id="KW-0805">Transcription regulation</keyword>
<evidence type="ECO:0000256" key="2">
    <source>
        <dbReference type="ARBA" id="ARBA00023125"/>
    </source>
</evidence>
<reference evidence="5 6" key="1">
    <citation type="submission" date="2020-09" db="EMBL/GenBank/DDBJ databases">
        <title>Characterization of Treponema spp. from bovine digital dermatitis in Korea.</title>
        <authorList>
            <person name="Espiritu H.M."/>
            <person name="Cho Y.I."/>
            <person name="Mamuad L."/>
        </authorList>
    </citation>
    <scope>NUCLEOTIDE SEQUENCE [LARGE SCALE GENOMIC DNA]</scope>
    <source>
        <strain evidence="5 6">KS1</strain>
    </source>
</reference>
<dbReference type="InterPro" id="IPR036390">
    <property type="entry name" value="WH_DNA-bd_sf"/>
</dbReference>
<dbReference type="Pfam" id="PF00392">
    <property type="entry name" value="GntR"/>
    <property type="match status" value="1"/>
</dbReference>
<gene>
    <name evidence="5" type="ORF">IFE08_01280</name>
</gene>
<dbReference type="RefSeq" id="WP_194076530.1">
    <property type="nucleotide sequence ID" value="NZ_CP061839.1"/>
</dbReference>
<dbReference type="SMART" id="SM00345">
    <property type="entry name" value="HTH_GNTR"/>
    <property type="match status" value="1"/>
</dbReference>
<dbReference type="InterPro" id="IPR000524">
    <property type="entry name" value="Tscrpt_reg_HTH_GntR"/>
</dbReference>
<dbReference type="SUPFAM" id="SSF48008">
    <property type="entry name" value="GntR ligand-binding domain-like"/>
    <property type="match status" value="1"/>
</dbReference>
<dbReference type="Proteomes" id="UP000593915">
    <property type="component" value="Chromosome"/>
</dbReference>
<dbReference type="InterPro" id="IPR008920">
    <property type="entry name" value="TF_FadR/GntR_C"/>
</dbReference>
<keyword evidence="3" id="KW-0804">Transcription</keyword>
<dbReference type="AlphaFoldDB" id="A0A7S6WPW7"/>
<evidence type="ECO:0000313" key="5">
    <source>
        <dbReference type="EMBL" id="QOW61077.1"/>
    </source>
</evidence>
<dbReference type="InterPro" id="IPR036388">
    <property type="entry name" value="WH-like_DNA-bd_sf"/>
</dbReference>
<proteinExistence type="predicted"/>
<evidence type="ECO:0000256" key="3">
    <source>
        <dbReference type="ARBA" id="ARBA00023163"/>
    </source>
</evidence>
<evidence type="ECO:0000259" key="4">
    <source>
        <dbReference type="PROSITE" id="PS50949"/>
    </source>
</evidence>
<dbReference type="InterPro" id="IPR011711">
    <property type="entry name" value="GntR_C"/>
</dbReference>
<dbReference type="Pfam" id="PF07729">
    <property type="entry name" value="FCD"/>
    <property type="match status" value="1"/>
</dbReference>
<dbReference type="Gene3D" id="1.20.120.530">
    <property type="entry name" value="GntR ligand-binding domain-like"/>
    <property type="match status" value="1"/>
</dbReference>
<dbReference type="GO" id="GO:0003677">
    <property type="term" value="F:DNA binding"/>
    <property type="evidence" value="ECO:0007669"/>
    <property type="project" value="UniProtKB-KW"/>
</dbReference>
<dbReference type="PANTHER" id="PTHR43537">
    <property type="entry name" value="TRANSCRIPTIONAL REGULATOR, GNTR FAMILY"/>
    <property type="match status" value="1"/>
</dbReference>
<dbReference type="SUPFAM" id="SSF46785">
    <property type="entry name" value="Winged helix' DNA-binding domain"/>
    <property type="match status" value="1"/>
</dbReference>
<evidence type="ECO:0000313" key="6">
    <source>
        <dbReference type="Proteomes" id="UP000593915"/>
    </source>
</evidence>
<name>A0A7S6WPW7_9SPIR</name>
<dbReference type="PROSITE" id="PS50949">
    <property type="entry name" value="HTH_GNTR"/>
    <property type="match status" value="1"/>
</dbReference>
<dbReference type="Gene3D" id="1.10.10.10">
    <property type="entry name" value="Winged helix-like DNA-binding domain superfamily/Winged helix DNA-binding domain"/>
    <property type="match status" value="1"/>
</dbReference>
<organism evidence="5 6">
    <name type="scientific">Treponema pedis</name>
    <dbReference type="NCBI Taxonomy" id="409322"/>
    <lineage>
        <taxon>Bacteria</taxon>
        <taxon>Pseudomonadati</taxon>
        <taxon>Spirochaetota</taxon>
        <taxon>Spirochaetia</taxon>
        <taxon>Spirochaetales</taxon>
        <taxon>Treponemataceae</taxon>
        <taxon>Treponema</taxon>
    </lineage>
</organism>
<keyword evidence="2" id="KW-0238">DNA-binding</keyword>
<accession>A0A7S6WPW7</accession>
<sequence length="218" mass="25361">MVIKKMKPIREQVYDGLKDMIFSGKISSGERIVEVDFSEKLGVSRTPLREALRMLELEGFVSCSEKGGVIVNYISVQDIEEIYLIREALECIVIKEVIKKYSENMAAVDSILTKTASLIENKAPYEEIIAMFEKFNQTLYNISRLKHVSKLINNMKEYSKRFRLLCLQDETRLKEAFDEHCKLVEIIKKKDIDEALKLNKIHLKKSMNFVLEKMTELK</sequence>
<feature type="domain" description="HTH gntR-type" evidence="4">
    <location>
        <begin position="7"/>
        <end position="74"/>
    </location>
</feature>
<evidence type="ECO:0000256" key="1">
    <source>
        <dbReference type="ARBA" id="ARBA00023015"/>
    </source>
</evidence>
<dbReference type="EMBL" id="CP061839">
    <property type="protein sequence ID" value="QOW61077.1"/>
    <property type="molecule type" value="Genomic_DNA"/>
</dbReference>
<dbReference type="PANTHER" id="PTHR43537:SF5">
    <property type="entry name" value="UXU OPERON TRANSCRIPTIONAL REGULATOR"/>
    <property type="match status" value="1"/>
</dbReference>
<protein>
    <submittedName>
        <fullName evidence="5">GntR family transcriptional regulator</fullName>
    </submittedName>
</protein>
<dbReference type="CDD" id="cd07377">
    <property type="entry name" value="WHTH_GntR"/>
    <property type="match status" value="1"/>
</dbReference>